<dbReference type="GO" id="GO:0030313">
    <property type="term" value="C:cell envelope"/>
    <property type="evidence" value="ECO:0007669"/>
    <property type="project" value="UniProtKB-SubCell"/>
</dbReference>
<sequence length="199" mass="23065">MAHLGFKSIRLMIVLAFLMFFGYGLKAQVNQPDSYIQIKALENGNYLSHRAWLINKNGDTIPYTKFKGKWLLIDYWSSGCVPCIKEFPFLNSNYNKLHPNLVLISAYIGKNKKRWYRDIKKFDLQFPHYYTGTTYKNPFLTLNLRKLGDKSNDSKLLNVTPQYVLISPTGLIVDKNMPKPSSANFKKVLHKYIANTKTD</sequence>
<protein>
    <recommendedName>
        <fullName evidence="7">TlpA family protein disulfide reductase</fullName>
    </recommendedName>
</protein>
<gene>
    <name evidence="5" type="ORF">HME9304_01239</name>
</gene>
<organism evidence="5 6">
    <name type="scientific">Flagellimonas maritima</name>
    <dbReference type="NCBI Taxonomy" id="1383885"/>
    <lineage>
        <taxon>Bacteria</taxon>
        <taxon>Pseudomonadati</taxon>
        <taxon>Bacteroidota</taxon>
        <taxon>Flavobacteriia</taxon>
        <taxon>Flavobacteriales</taxon>
        <taxon>Flavobacteriaceae</taxon>
        <taxon>Flagellimonas</taxon>
    </lineage>
</organism>
<dbReference type="EMBL" id="CP030104">
    <property type="protein sequence ID" value="AWX44239.1"/>
    <property type="molecule type" value="Genomic_DNA"/>
</dbReference>
<dbReference type="InterPro" id="IPR036249">
    <property type="entry name" value="Thioredoxin-like_sf"/>
</dbReference>
<evidence type="ECO:0000256" key="4">
    <source>
        <dbReference type="ARBA" id="ARBA00023284"/>
    </source>
</evidence>
<comment type="subcellular location">
    <subcellularLocation>
        <location evidence="1">Cell envelope</location>
    </subcellularLocation>
</comment>
<dbReference type="KEGG" id="spon:HME9304_01239"/>
<dbReference type="AlphaFoldDB" id="A0A2Z4LR98"/>
<keyword evidence="2" id="KW-0201">Cytochrome c-type biogenesis</keyword>
<evidence type="ECO:0000313" key="5">
    <source>
        <dbReference type="EMBL" id="AWX44239.1"/>
    </source>
</evidence>
<evidence type="ECO:0000313" key="6">
    <source>
        <dbReference type="Proteomes" id="UP000248536"/>
    </source>
</evidence>
<accession>A0A2Z4LR98</accession>
<keyword evidence="3" id="KW-1015">Disulfide bond</keyword>
<name>A0A2Z4LR98_9FLAO</name>
<proteinExistence type="predicted"/>
<dbReference type="RefSeq" id="WP_112377729.1">
    <property type="nucleotide sequence ID" value="NZ_CP030104.1"/>
</dbReference>
<reference evidence="5 6" key="1">
    <citation type="submission" date="2018-06" db="EMBL/GenBank/DDBJ databases">
        <title>Spongiibacterium sp. HME9304 Genome sequencing and assembly.</title>
        <authorList>
            <person name="Kang H."/>
            <person name="Kim H."/>
            <person name="Joh K."/>
        </authorList>
    </citation>
    <scope>NUCLEOTIDE SEQUENCE [LARGE SCALE GENOMIC DNA]</scope>
    <source>
        <strain evidence="5 6">HME9304</strain>
    </source>
</reference>
<dbReference type="InterPro" id="IPR050553">
    <property type="entry name" value="Thioredoxin_ResA/DsbE_sf"/>
</dbReference>
<keyword evidence="4" id="KW-0676">Redox-active center</keyword>
<evidence type="ECO:0008006" key="7">
    <source>
        <dbReference type="Google" id="ProtNLM"/>
    </source>
</evidence>
<dbReference type="Proteomes" id="UP000248536">
    <property type="component" value="Chromosome"/>
</dbReference>
<evidence type="ECO:0000256" key="3">
    <source>
        <dbReference type="ARBA" id="ARBA00023157"/>
    </source>
</evidence>
<dbReference type="PANTHER" id="PTHR42852">
    <property type="entry name" value="THIOL:DISULFIDE INTERCHANGE PROTEIN DSBE"/>
    <property type="match status" value="1"/>
</dbReference>
<dbReference type="GO" id="GO:0017004">
    <property type="term" value="P:cytochrome complex assembly"/>
    <property type="evidence" value="ECO:0007669"/>
    <property type="project" value="UniProtKB-KW"/>
</dbReference>
<dbReference type="OrthoDB" id="1098640at2"/>
<evidence type="ECO:0000256" key="1">
    <source>
        <dbReference type="ARBA" id="ARBA00004196"/>
    </source>
</evidence>
<dbReference type="PANTHER" id="PTHR42852:SF6">
    <property type="entry name" value="THIOL:DISULFIDE INTERCHANGE PROTEIN DSBE"/>
    <property type="match status" value="1"/>
</dbReference>
<dbReference type="SUPFAM" id="SSF52833">
    <property type="entry name" value="Thioredoxin-like"/>
    <property type="match status" value="1"/>
</dbReference>
<keyword evidence="6" id="KW-1185">Reference proteome</keyword>
<dbReference type="Gene3D" id="3.40.30.10">
    <property type="entry name" value="Glutaredoxin"/>
    <property type="match status" value="1"/>
</dbReference>
<evidence type="ECO:0000256" key="2">
    <source>
        <dbReference type="ARBA" id="ARBA00022748"/>
    </source>
</evidence>